<feature type="domain" description="Aerobactin siderophore biosynthesis IucA/IucC-like C-terminal" evidence="4">
    <location>
        <begin position="462"/>
        <end position="623"/>
    </location>
</feature>
<evidence type="ECO:0008006" key="7">
    <source>
        <dbReference type="Google" id="ProtNLM"/>
    </source>
</evidence>
<accession>A0A410M9I2</accession>
<dbReference type="KEGG" id="hli:HLI_03745"/>
<dbReference type="EMBL" id="CP026118">
    <property type="protein sequence ID" value="QAS51391.1"/>
    <property type="molecule type" value="Genomic_DNA"/>
</dbReference>
<dbReference type="PANTHER" id="PTHR34384">
    <property type="entry name" value="L-2,3-DIAMINOPROPANOATE--CITRATE LIGASE"/>
    <property type="match status" value="1"/>
</dbReference>
<feature type="domain" description="Aerobactin siderophore biosynthesis IucA/IucC N-terminal" evidence="3">
    <location>
        <begin position="188"/>
        <end position="433"/>
    </location>
</feature>
<comment type="similarity">
    <text evidence="2">Belongs to the IucA/IucC family.</text>
</comment>
<gene>
    <name evidence="5" type="ORF">HLI_03745</name>
</gene>
<evidence type="ECO:0000256" key="1">
    <source>
        <dbReference type="ARBA" id="ARBA00004924"/>
    </source>
</evidence>
<evidence type="ECO:0000313" key="6">
    <source>
        <dbReference type="Proteomes" id="UP000287756"/>
    </source>
</evidence>
<evidence type="ECO:0000313" key="5">
    <source>
        <dbReference type="EMBL" id="QAS51391.1"/>
    </source>
</evidence>
<name>A0A410M9I2_9BACI</name>
<dbReference type="InterPro" id="IPR022770">
    <property type="entry name" value="IucA/IucC-like_C"/>
</dbReference>
<dbReference type="PANTHER" id="PTHR34384:SF6">
    <property type="entry name" value="STAPHYLOFERRIN B SYNTHASE"/>
    <property type="match status" value="1"/>
</dbReference>
<evidence type="ECO:0000259" key="4">
    <source>
        <dbReference type="Pfam" id="PF06276"/>
    </source>
</evidence>
<sequence length="646" mass="73892">MRLYKTSDEVRKVKRINQPVHSIKNKYPDFEKNYIIHLKKAEKVILHQLIQAIIREGVFDYVWVADGSSIHISLCDGESLQVPVGRVSALSHLDLDGKIIHSDIEGNKHPITTPLVLLDVLYDKENLSKNQLSFYKEIANSVENYGLALTIAGYRQKKVEQEARQLNAKDVYSLVSAEQQKSHSFSPLAFFEQWVIQGHTIHPCSRTRLGMSAEDIACYAPEWGGEPEVIPLVVHHHICRVTALDNQNTKTILFQEYPELEQAFEELCESRLMNEDEYEIIPVHPWQFTHTVRHNYHEALEKGRIIPLENVRIKTAALISFRTLAPLNNRTKHHIKTAMNVQMTSAIRTVSAASTINGPLLSRLFQEMLRNDSFLSSRLTLMSDEVGIHYEPEGEFDEKQTHFLQKNMAAILRGNPEQELQEDEIAIPAAALLSKSPVSGRLIVEELVQRQEQGSVFEASQAFMKKYARALLPGILTLITKYGISMEAHLQNCVIVFRNGSPERVILRDIGGIRIMNERLDRYFDKQPIDPSTNLLTAQRNELLDIFSHALLHNHLGEIIYWLSRDLKVDEMKLWAIVRSVIEETYTHLKQDPTIGSEAMADENHLFSQPSRMKALVQMRLSDKYTDNIYVNLPNPLSMRNEVLGT</sequence>
<dbReference type="Gene3D" id="6.10.250.3370">
    <property type="match status" value="1"/>
</dbReference>
<protein>
    <recommendedName>
        <fullName evidence="7">IucA/IucC family siderophore biosynthesis protein</fullName>
    </recommendedName>
</protein>
<dbReference type="GO" id="GO:0016881">
    <property type="term" value="F:acid-amino acid ligase activity"/>
    <property type="evidence" value="ECO:0007669"/>
    <property type="project" value="UniProtKB-ARBA"/>
</dbReference>
<comment type="pathway">
    <text evidence="1">Siderophore biosynthesis.</text>
</comment>
<dbReference type="OrthoDB" id="495728at2"/>
<dbReference type="InterPro" id="IPR007310">
    <property type="entry name" value="Aerobactin_biosyn_IucA/IucC_N"/>
</dbReference>
<reference evidence="5 6" key="1">
    <citation type="submission" date="2018-01" db="EMBL/GenBank/DDBJ databases">
        <title>The whole genome sequencing and assembly of Halobacillus litoralis ERB031 strain.</title>
        <authorList>
            <person name="Lee S.-J."/>
            <person name="Park M.-K."/>
            <person name="Kim J.-Y."/>
            <person name="Lee Y.-J."/>
            <person name="Yi H."/>
            <person name="Bahn Y.-S."/>
            <person name="Kim J.F."/>
            <person name="Lee D.-W."/>
        </authorList>
    </citation>
    <scope>NUCLEOTIDE SEQUENCE [LARGE SCALE GENOMIC DNA]</scope>
    <source>
        <strain evidence="5 6">ERB 031</strain>
    </source>
</reference>
<evidence type="ECO:0000259" key="3">
    <source>
        <dbReference type="Pfam" id="PF04183"/>
    </source>
</evidence>
<dbReference type="InterPro" id="IPR037455">
    <property type="entry name" value="LucA/IucC-like"/>
</dbReference>
<organism evidence="5 6">
    <name type="scientific">Halobacillus litoralis</name>
    <dbReference type="NCBI Taxonomy" id="45668"/>
    <lineage>
        <taxon>Bacteria</taxon>
        <taxon>Bacillati</taxon>
        <taxon>Bacillota</taxon>
        <taxon>Bacilli</taxon>
        <taxon>Bacillales</taxon>
        <taxon>Bacillaceae</taxon>
        <taxon>Halobacillus</taxon>
    </lineage>
</organism>
<dbReference type="GO" id="GO:0019290">
    <property type="term" value="P:siderophore biosynthetic process"/>
    <property type="evidence" value="ECO:0007669"/>
    <property type="project" value="InterPro"/>
</dbReference>
<dbReference type="Proteomes" id="UP000287756">
    <property type="component" value="Chromosome"/>
</dbReference>
<dbReference type="Pfam" id="PF06276">
    <property type="entry name" value="FhuF"/>
    <property type="match status" value="1"/>
</dbReference>
<evidence type="ECO:0000256" key="2">
    <source>
        <dbReference type="ARBA" id="ARBA00007832"/>
    </source>
</evidence>
<dbReference type="Gene3D" id="1.10.510.40">
    <property type="match status" value="1"/>
</dbReference>
<dbReference type="Pfam" id="PF04183">
    <property type="entry name" value="IucA_IucC"/>
    <property type="match status" value="1"/>
</dbReference>
<dbReference type="AlphaFoldDB" id="A0A410M9I2"/>
<proteinExistence type="inferred from homology"/>